<dbReference type="Pfam" id="PF13439">
    <property type="entry name" value="Glyco_transf_4"/>
    <property type="match status" value="1"/>
</dbReference>
<sequence>MPQLNLSRYTSKPRRGSNGLGISAVAGARAIVNTPIDSLQIGMRRPLARPDGLDRMLQTMAAALPGQGVNVRSPSAATPTAPTSSSSMLLTLANAQASLGKLLRRPVVKPDALEPESKPDLVALHFAPHAAPILGKFGKVPRVVHFHGSWVDEHRTDRSAALLGPLRYGLEWTVYHGGTRHIVLSRESADVLHMRYRVPEERIRVVPGCVDTSRFALRATRKQARKRLAMPQDRPVLLCVRPLIPRMGLDELIDAIFVVKLVVPDVFLVIVGAGPEQESLAARIVARGLEAQVQLAGFVSDDALPQYYRAADLTVVPTVAMQDCGLTAIESLATGTPVLVTAEGGAAETVARLSDHLVLSSGGYQALGNGITDALRGVRVMPSADACRRYARKHFDDAVVAAQIAEVYRDAIETY</sequence>
<name>A0A1G8M1X2_9BURK</name>
<dbReference type="InterPro" id="IPR001296">
    <property type="entry name" value="Glyco_trans_1"/>
</dbReference>
<dbReference type="SUPFAM" id="SSF53756">
    <property type="entry name" value="UDP-Glycosyltransferase/glycogen phosphorylase"/>
    <property type="match status" value="1"/>
</dbReference>
<dbReference type="AlphaFoldDB" id="A0A1G8M1X2"/>
<evidence type="ECO:0000259" key="1">
    <source>
        <dbReference type="Pfam" id="PF00534"/>
    </source>
</evidence>
<dbReference type="GO" id="GO:0016757">
    <property type="term" value="F:glycosyltransferase activity"/>
    <property type="evidence" value="ECO:0007669"/>
    <property type="project" value="InterPro"/>
</dbReference>
<feature type="domain" description="Glycosyl transferase family 1" evidence="1">
    <location>
        <begin position="221"/>
        <end position="393"/>
    </location>
</feature>
<proteinExistence type="predicted"/>
<protein>
    <submittedName>
        <fullName evidence="3">Glycosyltransferase involved in cell wall bisynthesis</fullName>
    </submittedName>
</protein>
<reference evidence="3 4" key="1">
    <citation type="submission" date="2016-10" db="EMBL/GenBank/DDBJ databases">
        <authorList>
            <person name="de Groot N.N."/>
        </authorList>
    </citation>
    <scope>NUCLEOTIDE SEQUENCE [LARGE SCALE GENOMIC DNA]</scope>
    <source>
        <strain evidence="3 4">LMG 2247</strain>
    </source>
</reference>
<dbReference type="Pfam" id="PF00534">
    <property type="entry name" value="Glycos_transf_1"/>
    <property type="match status" value="1"/>
</dbReference>
<feature type="domain" description="Glycosyltransferase subfamily 4-like N-terminal" evidence="2">
    <location>
        <begin position="52"/>
        <end position="214"/>
    </location>
</feature>
<dbReference type="PANTHER" id="PTHR45947">
    <property type="entry name" value="SULFOQUINOVOSYL TRANSFERASE SQD2"/>
    <property type="match status" value="1"/>
</dbReference>
<dbReference type="InterPro" id="IPR028098">
    <property type="entry name" value="Glyco_trans_4-like_N"/>
</dbReference>
<dbReference type="InterPro" id="IPR050194">
    <property type="entry name" value="Glycosyltransferase_grp1"/>
</dbReference>
<dbReference type="EMBL" id="FNCJ01000028">
    <property type="protein sequence ID" value="SDI61942.1"/>
    <property type="molecule type" value="Genomic_DNA"/>
</dbReference>
<organism evidence="3 4">
    <name type="scientific">Paraburkholderia phenazinium</name>
    <dbReference type="NCBI Taxonomy" id="60549"/>
    <lineage>
        <taxon>Bacteria</taxon>
        <taxon>Pseudomonadati</taxon>
        <taxon>Pseudomonadota</taxon>
        <taxon>Betaproteobacteria</taxon>
        <taxon>Burkholderiales</taxon>
        <taxon>Burkholderiaceae</taxon>
        <taxon>Paraburkholderia</taxon>
    </lineage>
</organism>
<dbReference type="CDD" id="cd03801">
    <property type="entry name" value="GT4_PimA-like"/>
    <property type="match status" value="1"/>
</dbReference>
<evidence type="ECO:0000313" key="4">
    <source>
        <dbReference type="Proteomes" id="UP000199706"/>
    </source>
</evidence>
<dbReference type="PANTHER" id="PTHR45947:SF3">
    <property type="entry name" value="SULFOQUINOVOSYL TRANSFERASE SQD2"/>
    <property type="match status" value="1"/>
</dbReference>
<dbReference type="Proteomes" id="UP000199706">
    <property type="component" value="Unassembled WGS sequence"/>
</dbReference>
<accession>A0A1G8M1X2</accession>
<keyword evidence="3" id="KW-0808">Transferase</keyword>
<evidence type="ECO:0000313" key="3">
    <source>
        <dbReference type="EMBL" id="SDI61942.1"/>
    </source>
</evidence>
<dbReference type="Gene3D" id="3.40.50.2000">
    <property type="entry name" value="Glycogen Phosphorylase B"/>
    <property type="match status" value="2"/>
</dbReference>
<evidence type="ECO:0000259" key="2">
    <source>
        <dbReference type="Pfam" id="PF13439"/>
    </source>
</evidence>
<gene>
    <name evidence="3" type="ORF">SAMN05216466_12813</name>
</gene>